<sequence>MTERTHAPRPLWHPLVAGIALGVTLVFTFLLTGNGLGASGAFARTAAWLGGESAKTNAYLSAFWQSGHPLNNWIVWVVVGVILGALLSAINSGRFRWKLEGAAAIGAGKRIATAFVGGVLAGFGSRVAAGCTSGLGLSGGATLAVSAFVFLAFFFVTGIVVSRIMPKGA</sequence>
<organism evidence="10 11">
    <name type="scientific">Hydrogenophilus thermoluteolus</name>
    <name type="common">Pseudomonas hydrogenothermophila</name>
    <dbReference type="NCBI Taxonomy" id="297"/>
    <lineage>
        <taxon>Bacteria</taxon>
        <taxon>Pseudomonadati</taxon>
        <taxon>Pseudomonadota</taxon>
        <taxon>Hydrogenophilia</taxon>
        <taxon>Hydrogenophilales</taxon>
        <taxon>Hydrogenophilaceae</taxon>
        <taxon>Hydrogenophilus</taxon>
    </lineage>
</organism>
<accession>A0A2Z6E147</accession>
<evidence type="ECO:0000256" key="5">
    <source>
        <dbReference type="ARBA" id="ARBA00022692"/>
    </source>
</evidence>
<keyword evidence="2" id="KW-0813">Transport</keyword>
<feature type="transmembrane region" description="Helical" evidence="9">
    <location>
        <begin position="12"/>
        <end position="31"/>
    </location>
</feature>
<evidence type="ECO:0000256" key="7">
    <source>
        <dbReference type="ARBA" id="ARBA00023136"/>
    </source>
</evidence>
<evidence type="ECO:0000256" key="8">
    <source>
        <dbReference type="ARBA" id="ARBA00035655"/>
    </source>
</evidence>
<dbReference type="PANTHER" id="PTHR30574">
    <property type="entry name" value="INNER MEMBRANE PROTEIN YEDE"/>
    <property type="match status" value="1"/>
</dbReference>
<feature type="transmembrane region" description="Helical" evidence="9">
    <location>
        <begin position="141"/>
        <end position="161"/>
    </location>
</feature>
<comment type="subcellular location">
    <subcellularLocation>
        <location evidence="1">Cell inner membrane</location>
        <topology evidence="1">Multi-pass membrane protein</topology>
    </subcellularLocation>
</comment>
<keyword evidence="3" id="KW-1003">Cell membrane</keyword>
<keyword evidence="11" id="KW-1185">Reference proteome</keyword>
<dbReference type="Proteomes" id="UP000262004">
    <property type="component" value="Chromosome"/>
</dbReference>
<evidence type="ECO:0000256" key="2">
    <source>
        <dbReference type="ARBA" id="ARBA00022448"/>
    </source>
</evidence>
<dbReference type="PANTHER" id="PTHR30574:SF1">
    <property type="entry name" value="SULPHUR TRANSPORT DOMAIN-CONTAINING PROTEIN"/>
    <property type="match status" value="1"/>
</dbReference>
<dbReference type="KEGG" id="htl:HPTL_2021"/>
<proteinExistence type="inferred from homology"/>
<comment type="similarity">
    <text evidence="8">Belongs to the TsuA/YedE (TC 9.B.102) family.</text>
</comment>
<dbReference type="InterPro" id="IPR007272">
    <property type="entry name" value="Sulf_transp_TsuA/YedE"/>
</dbReference>
<evidence type="ECO:0000256" key="4">
    <source>
        <dbReference type="ARBA" id="ARBA00022519"/>
    </source>
</evidence>
<keyword evidence="7 9" id="KW-0472">Membrane</keyword>
<dbReference type="GO" id="GO:0005886">
    <property type="term" value="C:plasma membrane"/>
    <property type="evidence" value="ECO:0007669"/>
    <property type="project" value="UniProtKB-SubCell"/>
</dbReference>
<protein>
    <submittedName>
        <fullName evidence="10">Uncharacterized protein</fullName>
    </submittedName>
</protein>
<dbReference type="OrthoDB" id="7873196at2"/>
<dbReference type="Pfam" id="PF04143">
    <property type="entry name" value="Sulf_transp"/>
    <property type="match status" value="1"/>
</dbReference>
<evidence type="ECO:0000256" key="3">
    <source>
        <dbReference type="ARBA" id="ARBA00022475"/>
    </source>
</evidence>
<dbReference type="RefSeq" id="WP_119335914.1">
    <property type="nucleotide sequence ID" value="NZ_AP018558.1"/>
</dbReference>
<evidence type="ECO:0000256" key="1">
    <source>
        <dbReference type="ARBA" id="ARBA00004429"/>
    </source>
</evidence>
<feature type="transmembrane region" description="Helical" evidence="9">
    <location>
        <begin position="111"/>
        <end position="129"/>
    </location>
</feature>
<dbReference type="EMBL" id="AP018558">
    <property type="protein sequence ID" value="BBD78275.1"/>
    <property type="molecule type" value="Genomic_DNA"/>
</dbReference>
<evidence type="ECO:0000313" key="10">
    <source>
        <dbReference type="EMBL" id="BBD78275.1"/>
    </source>
</evidence>
<dbReference type="AlphaFoldDB" id="A0A2Z6E147"/>
<evidence type="ECO:0000256" key="6">
    <source>
        <dbReference type="ARBA" id="ARBA00022989"/>
    </source>
</evidence>
<keyword evidence="5 9" id="KW-0812">Transmembrane</keyword>
<gene>
    <name evidence="10" type="ORF">HPTL_2021</name>
</gene>
<evidence type="ECO:0000313" key="11">
    <source>
        <dbReference type="Proteomes" id="UP000262004"/>
    </source>
</evidence>
<keyword evidence="6 9" id="KW-1133">Transmembrane helix</keyword>
<feature type="transmembrane region" description="Helical" evidence="9">
    <location>
        <begin position="73"/>
        <end position="90"/>
    </location>
</feature>
<name>A0A2Z6E147_HYDTE</name>
<reference evidence="10 11" key="1">
    <citation type="submission" date="2018-04" db="EMBL/GenBank/DDBJ databases">
        <title>Complete genome sequence of Hydrogenophilus thermoluteolus TH-1.</title>
        <authorList>
            <person name="Arai H."/>
        </authorList>
    </citation>
    <scope>NUCLEOTIDE SEQUENCE [LARGE SCALE GENOMIC DNA]</scope>
    <source>
        <strain evidence="10 11">TH-1</strain>
    </source>
</reference>
<evidence type="ECO:0000256" key="9">
    <source>
        <dbReference type="SAM" id="Phobius"/>
    </source>
</evidence>
<keyword evidence="4" id="KW-0997">Cell inner membrane</keyword>